<dbReference type="PANTHER" id="PTHR21231:SF8">
    <property type="entry name" value="GPN-LOOP GTPASE 1"/>
    <property type="match status" value="1"/>
</dbReference>
<dbReference type="RefSeq" id="WP_193808420.1">
    <property type="nucleotide sequence ID" value="NZ_CP087714.1"/>
</dbReference>
<dbReference type="Pfam" id="PF03029">
    <property type="entry name" value="ATP_bind_1"/>
    <property type="match status" value="1"/>
</dbReference>
<dbReference type="EMBL" id="CP087714">
    <property type="protein sequence ID" value="XAT63361.1"/>
    <property type="molecule type" value="Genomic_DNA"/>
</dbReference>
<proteinExistence type="inferred from homology"/>
<gene>
    <name evidence="5" type="ORF">LPQ35_08880</name>
</gene>
<accession>A0ABZ3H1C0</accession>
<keyword evidence="3" id="KW-0378">Hydrolase</keyword>
<evidence type="ECO:0000256" key="1">
    <source>
        <dbReference type="ARBA" id="ARBA00005290"/>
    </source>
</evidence>
<evidence type="ECO:0000256" key="2">
    <source>
        <dbReference type="ARBA" id="ARBA00022741"/>
    </source>
</evidence>
<evidence type="ECO:0000256" key="4">
    <source>
        <dbReference type="ARBA" id="ARBA00023134"/>
    </source>
</evidence>
<dbReference type="SUPFAM" id="SSF52540">
    <property type="entry name" value="P-loop containing nucleoside triphosphate hydrolases"/>
    <property type="match status" value="1"/>
</dbReference>
<evidence type="ECO:0000256" key="3">
    <source>
        <dbReference type="ARBA" id="ARBA00022801"/>
    </source>
</evidence>
<dbReference type="GeneID" id="90449802"/>
<comment type="similarity">
    <text evidence="1">Belongs to the GPN-loop GTPase family.</text>
</comment>
<dbReference type="InterPro" id="IPR004130">
    <property type="entry name" value="Gpn"/>
</dbReference>
<dbReference type="InterPro" id="IPR027417">
    <property type="entry name" value="P-loop_NTPase"/>
</dbReference>
<organism evidence="5 6">
    <name type="scientific">Geoglobus acetivorans</name>
    <dbReference type="NCBI Taxonomy" id="565033"/>
    <lineage>
        <taxon>Archaea</taxon>
        <taxon>Methanobacteriati</taxon>
        <taxon>Methanobacteriota</taxon>
        <taxon>Archaeoglobi</taxon>
        <taxon>Archaeoglobales</taxon>
        <taxon>Archaeoglobaceae</taxon>
        <taxon>Geoglobus</taxon>
    </lineage>
</organism>
<dbReference type="NCBIfam" id="NF010341">
    <property type="entry name" value="PRK13768.1-3"/>
    <property type="match status" value="1"/>
</dbReference>
<dbReference type="PANTHER" id="PTHR21231">
    <property type="entry name" value="XPA-BINDING PROTEIN 1-RELATED"/>
    <property type="match status" value="1"/>
</dbReference>
<dbReference type="Proteomes" id="UP001492541">
    <property type="component" value="Chromosome"/>
</dbReference>
<evidence type="ECO:0000313" key="5">
    <source>
        <dbReference type="EMBL" id="XAT63361.1"/>
    </source>
</evidence>
<keyword evidence="4" id="KW-0342">GTP-binding</keyword>
<protein>
    <submittedName>
        <fullName evidence="5">ATP/GTP-binding protein</fullName>
    </submittedName>
</protein>
<keyword evidence="2" id="KW-0547">Nucleotide-binding</keyword>
<dbReference type="Gene3D" id="3.40.50.300">
    <property type="entry name" value="P-loop containing nucleotide triphosphate hydrolases"/>
    <property type="match status" value="1"/>
</dbReference>
<name>A0ABZ3H1C0_GEOAI</name>
<reference evidence="5 6" key="1">
    <citation type="submission" date="2021-11" db="EMBL/GenBank/DDBJ databases">
        <title>Whole genome of Geoglobus acetivorans.</title>
        <authorList>
            <person name="Liu D."/>
        </authorList>
    </citation>
    <scope>NUCLEOTIDE SEQUENCE [LARGE SCALE GENOMIC DNA]</scope>
    <source>
        <strain evidence="5 6">SBH6</strain>
    </source>
</reference>
<sequence>MEERIFVFAVGTAGSGKSYFTKAFSDYLDFKKIDHAIVNLDPGADYLPYEPDVDVREWFTVSDIMEKYNVGPNGAQIISADLIATRAQDIVDDLDLYSAEYVLVDTPGQMELFTMRSSGEIILRTFGVNNSVSVFLLDPVISQQPSGYISMVFLYSSAVLRLNIPQIPVLSKSDLLPEHTLRKITGWSDDPESLYDDIQEEKSLSRDLFHVLKDLGLIRPLIPVSSVSGYGMDDIYDIIQEIYFSGEDLESIRY</sequence>
<keyword evidence="6" id="KW-1185">Reference proteome</keyword>
<evidence type="ECO:0000313" key="6">
    <source>
        <dbReference type="Proteomes" id="UP001492541"/>
    </source>
</evidence>